<feature type="compositionally biased region" description="Polar residues" evidence="1">
    <location>
        <begin position="26"/>
        <end position="40"/>
    </location>
</feature>
<evidence type="ECO:0000313" key="3">
    <source>
        <dbReference type="Proteomes" id="UP000594260"/>
    </source>
</evidence>
<organism evidence="2 3">
    <name type="scientific">Varroa destructor</name>
    <name type="common">Honeybee mite</name>
    <dbReference type="NCBI Taxonomy" id="109461"/>
    <lineage>
        <taxon>Eukaryota</taxon>
        <taxon>Metazoa</taxon>
        <taxon>Ecdysozoa</taxon>
        <taxon>Arthropoda</taxon>
        <taxon>Chelicerata</taxon>
        <taxon>Arachnida</taxon>
        <taxon>Acari</taxon>
        <taxon>Parasitiformes</taxon>
        <taxon>Mesostigmata</taxon>
        <taxon>Gamasina</taxon>
        <taxon>Dermanyssoidea</taxon>
        <taxon>Varroidae</taxon>
        <taxon>Varroa</taxon>
    </lineage>
</organism>
<dbReference type="Proteomes" id="UP000594260">
    <property type="component" value="Unplaced"/>
</dbReference>
<proteinExistence type="predicted"/>
<feature type="compositionally biased region" description="Polar residues" evidence="1">
    <location>
        <begin position="162"/>
        <end position="176"/>
    </location>
</feature>
<feature type="region of interest" description="Disordered" evidence="1">
    <location>
        <begin position="159"/>
        <end position="221"/>
    </location>
</feature>
<evidence type="ECO:0000256" key="1">
    <source>
        <dbReference type="SAM" id="MobiDB-lite"/>
    </source>
</evidence>
<dbReference type="RefSeq" id="XP_022668367.1">
    <property type="nucleotide sequence ID" value="XM_022812632.1"/>
</dbReference>
<keyword evidence="3" id="KW-1185">Reference proteome</keyword>
<feature type="compositionally biased region" description="Basic and acidic residues" evidence="1">
    <location>
        <begin position="186"/>
        <end position="221"/>
    </location>
</feature>
<protein>
    <submittedName>
        <fullName evidence="2">Uncharacterized protein</fullName>
    </submittedName>
</protein>
<dbReference type="KEGG" id="vde:111253358"/>
<dbReference type="OrthoDB" id="10397670at2759"/>
<dbReference type="GeneID" id="111253358"/>
<accession>A0A7M7KN81</accession>
<sequence length="221" mass="24285">MEGIRESVRSALASNDGSAEQGARSRATSGSSEWTSTYGGDSSASADSDARPEEAWLRRMLAGAHMPATALDNQESVMNDLEAVEHGLKMICFAKLTEAVEAGSRARAAMEQMMRIQAKEREQNRQRMLILEQYKDISQKLAIENSCLKEQFASTKIGKPSATVSTSTPGRSTRSNVVEGYGCSEVEDRVGGDVREAKEEAVREAEQESQNRRLDFRVNDE</sequence>
<dbReference type="AlphaFoldDB" id="A0A7M7KN81"/>
<dbReference type="InParanoid" id="A0A7M7KN81"/>
<dbReference type="EnsemblMetazoa" id="XM_022812632">
    <property type="protein sequence ID" value="XP_022668367"/>
    <property type="gene ID" value="LOC111253358"/>
</dbReference>
<evidence type="ECO:0000313" key="2">
    <source>
        <dbReference type="EnsemblMetazoa" id="XP_022668367"/>
    </source>
</evidence>
<name>A0A7M7KN81_VARDE</name>
<reference evidence="2" key="1">
    <citation type="submission" date="2021-01" db="UniProtKB">
        <authorList>
            <consortium name="EnsemblMetazoa"/>
        </authorList>
    </citation>
    <scope>IDENTIFICATION</scope>
</reference>
<feature type="region of interest" description="Disordered" evidence="1">
    <location>
        <begin position="1"/>
        <end position="51"/>
    </location>
</feature>